<protein>
    <recommendedName>
        <fullName evidence="3">Fumarylacetoacetase-like C-terminal domain-containing protein</fullName>
    </recommendedName>
</protein>
<keyword evidence="5" id="KW-1185">Reference proteome</keyword>
<dbReference type="RefSeq" id="XP_016616687.1">
    <property type="nucleotide sequence ID" value="XM_016767171.1"/>
</dbReference>
<comment type="similarity">
    <text evidence="1">Belongs to the FAH family.</text>
</comment>
<dbReference type="GO" id="GO:0006107">
    <property type="term" value="P:oxaloacetate metabolic process"/>
    <property type="evidence" value="ECO:0007669"/>
    <property type="project" value="UniProtKB-ARBA"/>
</dbReference>
<accession>A0A0D2H9Z1</accession>
<gene>
    <name evidence="4" type="ORF">Z519_09448</name>
</gene>
<proteinExistence type="inferred from homology"/>
<dbReference type="GeneID" id="27702376"/>
<dbReference type="FunFam" id="3.90.850.10:FF:000002">
    <property type="entry name" value="2-hydroxyhepta-2,4-diene-1,7-dioate isomerase"/>
    <property type="match status" value="1"/>
</dbReference>
<dbReference type="PANTHER" id="PTHR11820">
    <property type="entry name" value="ACYLPYRUVASE"/>
    <property type="match status" value="1"/>
</dbReference>
<dbReference type="PANTHER" id="PTHR11820:SF7">
    <property type="entry name" value="ACYLPYRUVASE FAHD1, MITOCHONDRIAL"/>
    <property type="match status" value="1"/>
</dbReference>
<evidence type="ECO:0000256" key="1">
    <source>
        <dbReference type="ARBA" id="ARBA00010211"/>
    </source>
</evidence>
<reference evidence="4" key="1">
    <citation type="submission" date="2015-01" db="EMBL/GenBank/DDBJ databases">
        <title>The Genome Sequence of Cladophialophora bantiana CBS 173.52.</title>
        <authorList>
            <consortium name="The Broad Institute Genomics Platform"/>
            <person name="Cuomo C."/>
            <person name="de Hoog S."/>
            <person name="Gorbushina A."/>
            <person name="Stielow B."/>
            <person name="Teixiera M."/>
            <person name="Abouelleil A."/>
            <person name="Chapman S.B."/>
            <person name="Priest M."/>
            <person name="Young S.K."/>
            <person name="Wortman J."/>
            <person name="Nusbaum C."/>
            <person name="Birren B."/>
        </authorList>
    </citation>
    <scope>NUCLEOTIDE SEQUENCE [LARGE SCALE GENOMIC DNA]</scope>
    <source>
        <strain evidence="4">CBS 173.52</strain>
    </source>
</reference>
<dbReference type="HOGENOM" id="CLU_028458_2_1_1"/>
<evidence type="ECO:0000256" key="2">
    <source>
        <dbReference type="ARBA" id="ARBA00022723"/>
    </source>
</evidence>
<dbReference type="Pfam" id="PF01557">
    <property type="entry name" value="FAA_hydrolase"/>
    <property type="match status" value="1"/>
</dbReference>
<dbReference type="AlphaFoldDB" id="A0A0D2H9Z1"/>
<dbReference type="GO" id="GO:0050163">
    <property type="term" value="F:oxaloacetate tautomerase activity"/>
    <property type="evidence" value="ECO:0007669"/>
    <property type="project" value="UniProtKB-ARBA"/>
</dbReference>
<dbReference type="EMBL" id="KN846994">
    <property type="protein sequence ID" value="KIW90018.1"/>
    <property type="molecule type" value="Genomic_DNA"/>
</dbReference>
<dbReference type="GO" id="GO:0018773">
    <property type="term" value="F:acetylpyruvate hydrolase activity"/>
    <property type="evidence" value="ECO:0007669"/>
    <property type="project" value="TreeGrafter"/>
</dbReference>
<evidence type="ECO:0000259" key="3">
    <source>
        <dbReference type="Pfam" id="PF01557"/>
    </source>
</evidence>
<dbReference type="Proteomes" id="UP000053789">
    <property type="component" value="Unassembled WGS sequence"/>
</dbReference>
<dbReference type="SUPFAM" id="SSF56529">
    <property type="entry name" value="FAH"/>
    <property type="match status" value="1"/>
</dbReference>
<sequence>MSTWTHLIRFIAVEDDKVHLGQLVDTARDIGLYTFDGVTVQAFRIEGTIFDSRVTKEVVTVKKLLAPVVKEECTYIRCIGMNYRHHVKEIEVTLPSTPSMFTKPRTALADPFPAPLSVPRISQDNSGDYEAELCVVIGRGGRNIAKEDALNHVLGYTVSNNVSSRRLQMSDQQWSFSKGLDSSCPIGPATYNGQIVQADKTGNIVFGVAELICYLSQGTTLEPGTLILTGTTAGVGFKQNPKIFLQDGRDIRVYIQALSTRVKHVEYEDW</sequence>
<dbReference type="GO" id="GO:0046872">
    <property type="term" value="F:metal ion binding"/>
    <property type="evidence" value="ECO:0007669"/>
    <property type="project" value="UniProtKB-KW"/>
</dbReference>
<dbReference type="InterPro" id="IPR011234">
    <property type="entry name" value="Fumarylacetoacetase-like_C"/>
</dbReference>
<dbReference type="InterPro" id="IPR036663">
    <property type="entry name" value="Fumarylacetoacetase_C_sf"/>
</dbReference>
<name>A0A0D2H9Z1_CLAB1</name>
<organism evidence="4 5">
    <name type="scientific">Cladophialophora bantiana (strain ATCC 10958 / CBS 173.52 / CDC B-1940 / NIH 8579)</name>
    <name type="common">Xylohypha bantiana</name>
    <dbReference type="NCBI Taxonomy" id="1442370"/>
    <lineage>
        <taxon>Eukaryota</taxon>
        <taxon>Fungi</taxon>
        <taxon>Dikarya</taxon>
        <taxon>Ascomycota</taxon>
        <taxon>Pezizomycotina</taxon>
        <taxon>Eurotiomycetes</taxon>
        <taxon>Chaetothyriomycetidae</taxon>
        <taxon>Chaetothyriales</taxon>
        <taxon>Herpotrichiellaceae</taxon>
        <taxon>Cladophialophora</taxon>
    </lineage>
</organism>
<evidence type="ECO:0000313" key="5">
    <source>
        <dbReference type="Proteomes" id="UP000053789"/>
    </source>
</evidence>
<keyword evidence="2" id="KW-0479">Metal-binding</keyword>
<dbReference type="OrthoDB" id="411064at2759"/>
<dbReference type="Gene3D" id="3.90.850.10">
    <property type="entry name" value="Fumarylacetoacetase-like, C-terminal domain"/>
    <property type="match status" value="1"/>
</dbReference>
<evidence type="ECO:0000313" key="4">
    <source>
        <dbReference type="EMBL" id="KIW90018.1"/>
    </source>
</evidence>
<feature type="domain" description="Fumarylacetoacetase-like C-terminal" evidence="3">
    <location>
        <begin position="76"/>
        <end position="263"/>
    </location>
</feature>
<dbReference type="VEuPathDB" id="FungiDB:Z519_09448"/>